<accession>A0ABS3YC90</accession>
<sequence length="109" mass="11820">MNKFSISLIAAATGMTILLGSVDVKAQNKIDTTAKKVGKKIDTTAKKVGNKAASTAVKGVATVKDKVYKGKEAPDGSPVYIDKNDRKYYVDEKGKKIFLKPSQIRDKKD</sequence>
<organism evidence="2 3">
    <name type="scientific">Chitinophaga chungangae</name>
    <dbReference type="NCBI Taxonomy" id="2821488"/>
    <lineage>
        <taxon>Bacteria</taxon>
        <taxon>Pseudomonadati</taxon>
        <taxon>Bacteroidota</taxon>
        <taxon>Chitinophagia</taxon>
        <taxon>Chitinophagales</taxon>
        <taxon>Chitinophagaceae</taxon>
        <taxon>Chitinophaga</taxon>
    </lineage>
</organism>
<evidence type="ECO:0000256" key="1">
    <source>
        <dbReference type="SAM" id="SignalP"/>
    </source>
</evidence>
<keyword evidence="3" id="KW-1185">Reference proteome</keyword>
<proteinExistence type="predicted"/>
<feature type="signal peptide" evidence="1">
    <location>
        <begin position="1"/>
        <end position="26"/>
    </location>
</feature>
<gene>
    <name evidence="2" type="ORF">J7I43_08685</name>
</gene>
<keyword evidence="1" id="KW-0732">Signal</keyword>
<evidence type="ECO:0000313" key="2">
    <source>
        <dbReference type="EMBL" id="MBO9152284.1"/>
    </source>
</evidence>
<evidence type="ECO:0000313" key="3">
    <source>
        <dbReference type="Proteomes" id="UP000679126"/>
    </source>
</evidence>
<evidence type="ECO:0008006" key="4">
    <source>
        <dbReference type="Google" id="ProtNLM"/>
    </source>
</evidence>
<name>A0ABS3YC90_9BACT</name>
<protein>
    <recommendedName>
        <fullName evidence="4">PBCV-specific basic adaptor domain-containing protein</fullName>
    </recommendedName>
</protein>
<dbReference type="EMBL" id="JAGHKP010000002">
    <property type="protein sequence ID" value="MBO9152284.1"/>
    <property type="molecule type" value="Genomic_DNA"/>
</dbReference>
<dbReference type="Proteomes" id="UP000679126">
    <property type="component" value="Unassembled WGS sequence"/>
</dbReference>
<reference evidence="3" key="1">
    <citation type="submission" date="2021-03" db="EMBL/GenBank/DDBJ databases">
        <title>Assistant Professor.</title>
        <authorList>
            <person name="Huq M.A."/>
        </authorList>
    </citation>
    <scope>NUCLEOTIDE SEQUENCE [LARGE SCALE GENOMIC DNA]</scope>
    <source>
        <strain evidence="3">MAH-28</strain>
    </source>
</reference>
<comment type="caution">
    <text evidence="2">The sequence shown here is derived from an EMBL/GenBank/DDBJ whole genome shotgun (WGS) entry which is preliminary data.</text>
</comment>
<feature type="chain" id="PRO_5047290421" description="PBCV-specific basic adaptor domain-containing protein" evidence="1">
    <location>
        <begin position="27"/>
        <end position="109"/>
    </location>
</feature>
<dbReference type="RefSeq" id="WP_209145281.1">
    <property type="nucleotide sequence ID" value="NZ_JAGHKP010000002.1"/>
</dbReference>